<dbReference type="GO" id="GO:0016567">
    <property type="term" value="P:protein ubiquitination"/>
    <property type="evidence" value="ECO:0007669"/>
    <property type="project" value="UniProtKB-UniPathway"/>
</dbReference>
<keyword evidence="2 3" id="KW-0833">Ubl conjugation pathway</keyword>
<dbReference type="CDD" id="cd18322">
    <property type="entry name" value="BTB_POZ_SKP1"/>
    <property type="match status" value="1"/>
</dbReference>
<gene>
    <name evidence="6" type="ORF">PIIN_03600</name>
</gene>
<dbReference type="SUPFAM" id="SSF54695">
    <property type="entry name" value="POZ domain"/>
    <property type="match status" value="1"/>
</dbReference>
<dbReference type="InterPro" id="IPR016072">
    <property type="entry name" value="Skp1_comp_dimer"/>
</dbReference>
<dbReference type="InterPro" id="IPR016073">
    <property type="entry name" value="Skp1_comp_POZ"/>
</dbReference>
<dbReference type="STRING" id="1109443.G4TED7"/>
<dbReference type="AlphaFoldDB" id="G4TED7"/>
<dbReference type="InterPro" id="IPR011333">
    <property type="entry name" value="SKP1/BTB/POZ_sf"/>
</dbReference>
<dbReference type="InParanoid" id="G4TED7"/>
<dbReference type="eggNOG" id="KOG1724">
    <property type="taxonomic scope" value="Eukaryota"/>
</dbReference>
<comment type="function">
    <text evidence="3">Essential component of the SCF (SKP1-CUL1-F-box protein) E3 ubiquitin ligase complexes, which mediate the ubiquitination and subsequent proteasomal degradation of target proteins.</text>
</comment>
<evidence type="ECO:0000259" key="4">
    <source>
        <dbReference type="Pfam" id="PF01466"/>
    </source>
</evidence>
<comment type="caution">
    <text evidence="6">The sequence shown here is derived from an EMBL/GenBank/DDBJ whole genome shotgun (WGS) entry which is preliminary data.</text>
</comment>
<evidence type="ECO:0000256" key="3">
    <source>
        <dbReference type="PIRNR" id="PIRNR028729"/>
    </source>
</evidence>
<name>G4TED7_SERID</name>
<dbReference type="FunFam" id="3.30.710.10:FF:000026">
    <property type="entry name" value="E3 ubiquitin ligase complex SCF subunit"/>
    <property type="match status" value="1"/>
</dbReference>
<dbReference type="Proteomes" id="UP000007148">
    <property type="component" value="Unassembled WGS sequence"/>
</dbReference>
<evidence type="ECO:0000313" key="7">
    <source>
        <dbReference type="Proteomes" id="UP000007148"/>
    </source>
</evidence>
<dbReference type="PANTHER" id="PTHR11165">
    <property type="entry name" value="SKP1"/>
    <property type="match status" value="1"/>
</dbReference>
<evidence type="ECO:0000256" key="1">
    <source>
        <dbReference type="ARBA" id="ARBA00009993"/>
    </source>
</evidence>
<sequence>MRDEPTRKVRAEPYKGKVKSSLSLDLALMSINLITSDNQPFVVEKSLAIHSKAINEKLDENKGVDITIQLPGVDGSTLEKVLEYLRHYKDEPVSHDCDNKSRGPTELSDWDKTFLEVEQSQLFKIILAADYLGIKPLLDAGCKAVALQLKGKTPEQIREAFSIQNDFTPEEEARIKEEFSG</sequence>
<dbReference type="PIRSF" id="PIRSF028729">
    <property type="entry name" value="E3_ubiquit_lig_SCF_Skp"/>
    <property type="match status" value="1"/>
</dbReference>
<keyword evidence="7" id="KW-1185">Reference proteome</keyword>
<feature type="domain" description="SKP1 component POZ" evidence="5">
    <location>
        <begin position="29"/>
        <end position="89"/>
    </location>
</feature>
<evidence type="ECO:0000313" key="6">
    <source>
        <dbReference type="EMBL" id="CCA69661.1"/>
    </source>
</evidence>
<dbReference type="InterPro" id="IPR036296">
    <property type="entry name" value="SKP1-like_dim_sf"/>
</dbReference>
<accession>G4TED7</accession>
<dbReference type="HOGENOM" id="CLU_059252_6_1_1"/>
<reference evidence="6 7" key="1">
    <citation type="journal article" date="2011" name="PLoS Pathog.">
        <title>Endophytic Life Strategies Decoded by Genome and Transcriptome Analyses of the Mutualistic Root Symbiont Piriformospora indica.</title>
        <authorList>
            <person name="Zuccaro A."/>
            <person name="Lahrmann U."/>
            <person name="Guldener U."/>
            <person name="Langen G."/>
            <person name="Pfiffi S."/>
            <person name="Biedenkopf D."/>
            <person name="Wong P."/>
            <person name="Samans B."/>
            <person name="Grimm C."/>
            <person name="Basiewicz M."/>
            <person name="Murat C."/>
            <person name="Martin F."/>
            <person name="Kogel K.H."/>
        </authorList>
    </citation>
    <scope>NUCLEOTIDE SEQUENCE [LARGE SCALE GENOMIC DNA]</scope>
    <source>
        <strain evidence="6 7">DSM 11827</strain>
    </source>
</reference>
<dbReference type="InterPro" id="IPR001232">
    <property type="entry name" value="SKP1-like"/>
</dbReference>
<dbReference type="UniPathway" id="UPA00143"/>
<comment type="subunit">
    <text evidence="3">Component of the SCF (SKP1-CUL1-F-box protein) E3 ubiquitin ligase complexes.</text>
</comment>
<dbReference type="InterPro" id="IPR016897">
    <property type="entry name" value="SKP1"/>
</dbReference>
<comment type="pathway">
    <text evidence="3">Protein modification; protein ubiquitination.</text>
</comment>
<protein>
    <recommendedName>
        <fullName evidence="3">E3 ubiquitin ligase complex SCF subunit</fullName>
    </recommendedName>
</protein>
<evidence type="ECO:0000256" key="2">
    <source>
        <dbReference type="ARBA" id="ARBA00022786"/>
    </source>
</evidence>
<comment type="similarity">
    <text evidence="1 3">Belongs to the SKP1 family.</text>
</comment>
<dbReference type="EMBL" id="CAFZ01000060">
    <property type="protein sequence ID" value="CCA69661.1"/>
    <property type="molecule type" value="Genomic_DNA"/>
</dbReference>
<dbReference type="Gene3D" id="3.30.710.10">
    <property type="entry name" value="Potassium Channel Kv1.1, Chain A"/>
    <property type="match status" value="1"/>
</dbReference>
<dbReference type="SMART" id="SM00512">
    <property type="entry name" value="Skp1"/>
    <property type="match status" value="1"/>
</dbReference>
<dbReference type="Pfam" id="PF03931">
    <property type="entry name" value="Skp1_POZ"/>
    <property type="match status" value="1"/>
</dbReference>
<proteinExistence type="inferred from homology"/>
<dbReference type="GO" id="GO:0006511">
    <property type="term" value="P:ubiquitin-dependent protein catabolic process"/>
    <property type="evidence" value="ECO:0007669"/>
    <property type="project" value="InterPro"/>
</dbReference>
<dbReference type="OrthoDB" id="2342932at2759"/>
<dbReference type="Pfam" id="PF01466">
    <property type="entry name" value="Skp1"/>
    <property type="match status" value="1"/>
</dbReference>
<organism evidence="6 7">
    <name type="scientific">Serendipita indica (strain DSM 11827)</name>
    <name type="common">Root endophyte fungus</name>
    <name type="synonym">Piriformospora indica</name>
    <dbReference type="NCBI Taxonomy" id="1109443"/>
    <lineage>
        <taxon>Eukaryota</taxon>
        <taxon>Fungi</taxon>
        <taxon>Dikarya</taxon>
        <taxon>Basidiomycota</taxon>
        <taxon>Agaricomycotina</taxon>
        <taxon>Agaricomycetes</taxon>
        <taxon>Sebacinales</taxon>
        <taxon>Serendipitaceae</taxon>
        <taxon>Serendipita</taxon>
    </lineage>
</organism>
<evidence type="ECO:0000259" key="5">
    <source>
        <dbReference type="Pfam" id="PF03931"/>
    </source>
</evidence>
<dbReference type="SUPFAM" id="SSF81382">
    <property type="entry name" value="Skp1 dimerisation domain-like"/>
    <property type="match status" value="1"/>
</dbReference>
<feature type="domain" description="SKP1 component dimerisation" evidence="4">
    <location>
        <begin position="135"/>
        <end position="178"/>
    </location>
</feature>